<evidence type="ECO:0000256" key="7">
    <source>
        <dbReference type="ARBA" id="ARBA00022723"/>
    </source>
</evidence>
<dbReference type="SUPFAM" id="SSF54593">
    <property type="entry name" value="Glyoxalase/Bleomycin resistance protein/Dihydroxybiphenyl dioxygenase"/>
    <property type="match status" value="1"/>
</dbReference>
<reference evidence="17" key="1">
    <citation type="submission" date="2020-09" db="EMBL/GenBank/DDBJ databases">
        <title>A novel bacterium of genus Paenibacillus, isolated from South China Sea.</title>
        <authorList>
            <person name="Huang H."/>
            <person name="Mo K."/>
            <person name="Hu Y."/>
        </authorList>
    </citation>
    <scope>NUCLEOTIDE SEQUENCE</scope>
    <source>
        <strain evidence="17">IB182493</strain>
    </source>
</reference>
<evidence type="ECO:0000256" key="14">
    <source>
        <dbReference type="ARBA" id="ARBA00023136"/>
    </source>
</evidence>
<dbReference type="PROSITE" id="PS51819">
    <property type="entry name" value="VOC"/>
    <property type="match status" value="2"/>
</dbReference>
<dbReference type="GO" id="GO:0005737">
    <property type="term" value="C:cytoplasm"/>
    <property type="evidence" value="ECO:0007669"/>
    <property type="project" value="UniProtKB-SubCell"/>
</dbReference>
<keyword evidence="9" id="KW-0256">Endoplasmic reticulum</keyword>
<dbReference type="InterPro" id="IPR041735">
    <property type="entry name" value="4OHPhenylPyrv_dOase_C"/>
</dbReference>
<dbReference type="CDD" id="cd07250">
    <property type="entry name" value="HPPD_C_like"/>
    <property type="match status" value="1"/>
</dbReference>
<evidence type="ECO:0000256" key="4">
    <source>
        <dbReference type="ARBA" id="ARBA00005877"/>
    </source>
</evidence>
<evidence type="ECO:0000256" key="12">
    <source>
        <dbReference type="ARBA" id="ARBA00023004"/>
    </source>
</evidence>
<dbReference type="EC" id="1.13.11.27" evidence="17"/>
<keyword evidence="13" id="KW-0333">Golgi apparatus</keyword>
<dbReference type="PIRSF" id="PIRSF009283">
    <property type="entry name" value="HPP_dOase"/>
    <property type="match status" value="1"/>
</dbReference>
<dbReference type="Pfam" id="PF14696">
    <property type="entry name" value="Glyoxalase_5"/>
    <property type="match status" value="1"/>
</dbReference>
<feature type="domain" description="VOC" evidence="16">
    <location>
        <begin position="179"/>
        <end position="331"/>
    </location>
</feature>
<dbReference type="InterPro" id="IPR029068">
    <property type="entry name" value="Glyas_Bleomycin-R_OHBP_Dase"/>
</dbReference>
<dbReference type="GO" id="GO:0046872">
    <property type="term" value="F:metal ion binding"/>
    <property type="evidence" value="ECO:0007669"/>
    <property type="project" value="UniProtKB-KW"/>
</dbReference>
<evidence type="ECO:0000259" key="16">
    <source>
        <dbReference type="PROSITE" id="PS51819"/>
    </source>
</evidence>
<comment type="cofactor">
    <cofactor evidence="15">
        <name>Fe cation</name>
        <dbReference type="ChEBI" id="CHEBI:24875"/>
    </cofactor>
    <text evidence="15">Binds 1 Fe cation per subunit.</text>
</comment>
<evidence type="ECO:0000256" key="1">
    <source>
        <dbReference type="ARBA" id="ARBA00004395"/>
    </source>
</evidence>
<accession>A0A927CQZ6</accession>
<keyword evidence="18" id="KW-1185">Reference proteome</keyword>
<keyword evidence="14" id="KW-0472">Membrane</keyword>
<feature type="binding site" evidence="15">
    <location>
        <position position="182"/>
    </location>
    <ligand>
        <name>Fe cation</name>
        <dbReference type="ChEBI" id="CHEBI:24875"/>
    </ligand>
</feature>
<evidence type="ECO:0000256" key="5">
    <source>
        <dbReference type="ARBA" id="ARBA00011738"/>
    </source>
</evidence>
<dbReference type="InterPro" id="IPR041736">
    <property type="entry name" value="4OHPhenylPyrv_dOase_N"/>
</dbReference>
<name>A0A927CQZ6_9BACL</name>
<dbReference type="PANTHER" id="PTHR11959:SF1">
    <property type="entry name" value="4-HYDROXYPHENYLPYRUVATE DIOXYGENASE"/>
    <property type="match status" value="1"/>
</dbReference>
<comment type="subunit">
    <text evidence="5">Homodimer.</text>
</comment>
<dbReference type="CDD" id="cd08342">
    <property type="entry name" value="HPPD_N_like"/>
    <property type="match status" value="1"/>
</dbReference>
<comment type="subcellular location">
    <subcellularLocation>
        <location evidence="3">Cytoplasm</location>
    </subcellularLocation>
    <subcellularLocation>
        <location evidence="2">Endoplasmic reticulum membrane</location>
        <topology evidence="2">Peripheral membrane protein</topology>
    </subcellularLocation>
    <subcellularLocation>
        <location evidence="1">Golgi apparatus membrane</location>
        <topology evidence="1">Peripheral membrane protein</topology>
    </subcellularLocation>
</comment>
<keyword evidence="8" id="KW-0677">Repeat</keyword>
<evidence type="ECO:0000313" key="17">
    <source>
        <dbReference type="EMBL" id="MBD2871905.1"/>
    </source>
</evidence>
<comment type="similarity">
    <text evidence="4">Belongs to the 4HPPD family.</text>
</comment>
<feature type="domain" description="VOC" evidence="16">
    <location>
        <begin position="22"/>
        <end position="152"/>
    </location>
</feature>
<dbReference type="GO" id="GO:0042802">
    <property type="term" value="F:identical protein binding"/>
    <property type="evidence" value="ECO:0007669"/>
    <property type="project" value="UniProtKB-ARBA"/>
</dbReference>
<evidence type="ECO:0000256" key="15">
    <source>
        <dbReference type="PIRSR" id="PIRSR009283-1"/>
    </source>
</evidence>
<dbReference type="Pfam" id="PF00903">
    <property type="entry name" value="Glyoxalase"/>
    <property type="match status" value="1"/>
</dbReference>
<gene>
    <name evidence="17" type="primary">hppD</name>
    <name evidence="17" type="ORF">IDH41_25330</name>
</gene>
<keyword evidence="7 15" id="KW-0479">Metal-binding</keyword>
<evidence type="ECO:0000256" key="13">
    <source>
        <dbReference type="ARBA" id="ARBA00023034"/>
    </source>
</evidence>
<keyword evidence="10 17" id="KW-0223">Dioxygenase</keyword>
<sequence length="374" mass="42567">MSNTKVELKADQFVSDVFPIEDIDYVEILVGNARQAVFYYSKLFGFRIAGYKGLETGHRDVCSYLLQQGEIHLVLTSAYEPEHPIAKFVHTHGDGVKDVAFRVKQIEKLYQTAIDNGGIPIQPPQVIEDEYGKVTMARIGAYGEMVHTLVERTEYTGFFLPDFKEVNQSVSSYDTCLTRIDHLAINVENMDKWAKYYANVFGFHLLNAFNKDDISSDTSSLMTKAMQNDTERVKFPIVEPAPGKKKSQVREFLDYNRGDGIGHIAVETDDIIKSVENLEKNGLKFLYTPDAYYNLLPDRVGEIDESVDSLNRLNILVDRDEEGYLLQIFAQPMEDRPTLFFEVIQRKGSRGFGNGNIKALFEAVEREQLKRGNL</sequence>
<dbReference type="InterPro" id="IPR004360">
    <property type="entry name" value="Glyas_Fos-R_dOase_dom"/>
</dbReference>
<organism evidence="17 18">
    <name type="scientific">Paenibacillus arenilitoris</name>
    <dbReference type="NCBI Taxonomy" id="2772299"/>
    <lineage>
        <taxon>Bacteria</taxon>
        <taxon>Bacillati</taxon>
        <taxon>Bacillota</taxon>
        <taxon>Bacilli</taxon>
        <taxon>Bacillales</taxon>
        <taxon>Paenibacillaceae</taxon>
        <taxon>Paenibacillus</taxon>
    </lineage>
</organism>
<keyword evidence="6" id="KW-0963">Cytoplasm</keyword>
<evidence type="ECO:0000256" key="8">
    <source>
        <dbReference type="ARBA" id="ARBA00022737"/>
    </source>
</evidence>
<dbReference type="GO" id="GO:0003868">
    <property type="term" value="F:4-hydroxyphenylpyruvate dioxygenase activity"/>
    <property type="evidence" value="ECO:0007669"/>
    <property type="project" value="UniProtKB-EC"/>
</dbReference>
<dbReference type="EMBL" id="JACXIY010000038">
    <property type="protein sequence ID" value="MBD2871905.1"/>
    <property type="molecule type" value="Genomic_DNA"/>
</dbReference>
<dbReference type="GO" id="GO:0006572">
    <property type="term" value="P:L-tyrosine catabolic process"/>
    <property type="evidence" value="ECO:0007669"/>
    <property type="project" value="TreeGrafter"/>
</dbReference>
<dbReference type="PANTHER" id="PTHR11959">
    <property type="entry name" value="4-HYDROXYPHENYLPYRUVATE DIOXYGENASE"/>
    <property type="match status" value="1"/>
</dbReference>
<evidence type="ECO:0000256" key="3">
    <source>
        <dbReference type="ARBA" id="ARBA00004496"/>
    </source>
</evidence>
<dbReference type="Proteomes" id="UP000632125">
    <property type="component" value="Unassembled WGS sequence"/>
</dbReference>
<keyword evidence="12 15" id="KW-0408">Iron</keyword>
<dbReference type="RefSeq" id="WP_190866133.1">
    <property type="nucleotide sequence ID" value="NZ_JACXIY010000038.1"/>
</dbReference>
<dbReference type="InterPro" id="IPR005956">
    <property type="entry name" value="4OHPhenylPyrv_dOase"/>
</dbReference>
<dbReference type="InterPro" id="IPR037523">
    <property type="entry name" value="VOC_core"/>
</dbReference>
<dbReference type="Gene3D" id="3.10.180.10">
    <property type="entry name" value="2,3-Dihydroxybiphenyl 1,2-Dioxygenase, domain 1"/>
    <property type="match status" value="2"/>
</dbReference>
<evidence type="ECO:0000313" key="18">
    <source>
        <dbReference type="Proteomes" id="UP000632125"/>
    </source>
</evidence>
<dbReference type="NCBIfam" id="TIGR01263">
    <property type="entry name" value="4HPPD"/>
    <property type="match status" value="1"/>
</dbReference>
<evidence type="ECO:0000256" key="6">
    <source>
        <dbReference type="ARBA" id="ARBA00022490"/>
    </source>
</evidence>
<dbReference type="AlphaFoldDB" id="A0A927CQZ6"/>
<proteinExistence type="inferred from homology"/>
<keyword evidence="11 17" id="KW-0560">Oxidoreductase</keyword>
<dbReference type="FunFam" id="3.10.180.10:FF:000022">
    <property type="entry name" value="4-hydroxyphenylpyruvate dioxygenase"/>
    <property type="match status" value="1"/>
</dbReference>
<feature type="binding site" evidence="15">
    <location>
        <position position="263"/>
    </location>
    <ligand>
        <name>Fe cation</name>
        <dbReference type="ChEBI" id="CHEBI:24875"/>
    </ligand>
</feature>
<protein>
    <submittedName>
        <fullName evidence="17">4-hydroxyphenylpyruvate dioxygenase</fullName>
        <ecNumber evidence="17">1.13.11.27</ecNumber>
    </submittedName>
</protein>
<evidence type="ECO:0000256" key="11">
    <source>
        <dbReference type="ARBA" id="ARBA00023002"/>
    </source>
</evidence>
<evidence type="ECO:0000256" key="10">
    <source>
        <dbReference type="ARBA" id="ARBA00022964"/>
    </source>
</evidence>
<comment type="caution">
    <text evidence="17">The sequence shown here is derived from an EMBL/GenBank/DDBJ whole genome shotgun (WGS) entry which is preliminary data.</text>
</comment>
<evidence type="ECO:0000256" key="9">
    <source>
        <dbReference type="ARBA" id="ARBA00022824"/>
    </source>
</evidence>
<evidence type="ECO:0000256" key="2">
    <source>
        <dbReference type="ARBA" id="ARBA00004406"/>
    </source>
</evidence>
<feature type="binding site" evidence="15">
    <location>
        <position position="342"/>
    </location>
    <ligand>
        <name>Fe cation</name>
        <dbReference type="ChEBI" id="CHEBI:24875"/>
    </ligand>
</feature>